<proteinExistence type="predicted"/>
<dbReference type="Proteomes" id="UP001151760">
    <property type="component" value="Unassembled WGS sequence"/>
</dbReference>
<evidence type="ECO:0000313" key="2">
    <source>
        <dbReference type="EMBL" id="GJS82466.1"/>
    </source>
</evidence>
<accession>A0ABQ4YYG4</accession>
<feature type="compositionally biased region" description="Low complexity" evidence="1">
    <location>
        <begin position="217"/>
        <end position="241"/>
    </location>
</feature>
<reference evidence="2" key="1">
    <citation type="journal article" date="2022" name="Int. J. Mol. Sci.">
        <title>Draft Genome of Tanacetum Coccineum: Genomic Comparison of Closely Related Tanacetum-Family Plants.</title>
        <authorList>
            <person name="Yamashiro T."/>
            <person name="Shiraishi A."/>
            <person name="Nakayama K."/>
            <person name="Satake H."/>
        </authorList>
    </citation>
    <scope>NUCLEOTIDE SEQUENCE</scope>
</reference>
<name>A0ABQ4YYG4_9ASTR</name>
<gene>
    <name evidence="2" type="ORF">Tco_0749007</name>
</gene>
<sequence>MEKGWSWAWSKSKGQEMTSKFGIDCLVVPLKKDGDEVVHKELGDRMERAATTASSLEAEQDSGSGPSHIKYALTKYPTIYTSLIQQFWETASTRTSENEEIETTATIDGRVKTNTEASIRRHLKLEDADGISSLPNTEIFEQLSLMGYASDFDKLTFQKGHFSPQWRFLIHMILHCLSPKKTAWEQNGKKFRHNIRRVSKGYTRVDIPLFPTMLTAPESSPSRITSSPSLSPQTHPSTSQQPPTPPFMQTIHDVEEPTTMPHDSSQPRVQSLGSDEGSLTLNELTVLCITLSKKVENLQNDLKKTKFTYGAAYIKLILRVKKLEHKVKASKSRRRARVIIADNEEDLEDSYKHGRIINEIDQNPSISLVQDEGTSWIQEDAEIQTRTSVDTEILLDQEEPTELKKQRSKLDNKDLRHEESIDCKNRLMKKKDKGIARDAEIPKQLPTRKNLYSKARTRNKRNEGVAETTQAHDIDWSDPAVIRYHAQQNRSFSKAEVRKNMYMYLKNRGGYKQSYFRGMSYEDIRPIFERVWDQNQSFVPKDSKIEKEVMKRSGFDFQKPPAKRQKVGEISGSIRVGNHTEVYQVFEDMLKRFDRDDLEKLWDLVRKKFSSTEPTVDKEKGEKEISTANISVSTAGVSTTKAVLSTITPEVSTAAENLVYIRRSAEKIKNKGKAIMKEVESVQKKTKKQLEQERLSREAAIRLQEHSDLEKALELQKQLDEREEVVGEADLAQVIDLSYPAMLKFYVQQNRSFSKDEVMKNMCMYLKNHGGYKQSHFKGMSYEDIRPIFERVWDQINLLYLRILRLKRK</sequence>
<organism evidence="2 3">
    <name type="scientific">Tanacetum coccineum</name>
    <dbReference type="NCBI Taxonomy" id="301880"/>
    <lineage>
        <taxon>Eukaryota</taxon>
        <taxon>Viridiplantae</taxon>
        <taxon>Streptophyta</taxon>
        <taxon>Embryophyta</taxon>
        <taxon>Tracheophyta</taxon>
        <taxon>Spermatophyta</taxon>
        <taxon>Magnoliopsida</taxon>
        <taxon>eudicotyledons</taxon>
        <taxon>Gunneridae</taxon>
        <taxon>Pentapetalae</taxon>
        <taxon>asterids</taxon>
        <taxon>campanulids</taxon>
        <taxon>Asterales</taxon>
        <taxon>Asteraceae</taxon>
        <taxon>Asteroideae</taxon>
        <taxon>Anthemideae</taxon>
        <taxon>Anthemidinae</taxon>
        <taxon>Tanacetum</taxon>
    </lineage>
</organism>
<feature type="region of interest" description="Disordered" evidence="1">
    <location>
        <begin position="214"/>
        <end position="251"/>
    </location>
</feature>
<keyword evidence="3" id="KW-1185">Reference proteome</keyword>
<comment type="caution">
    <text evidence="2">The sequence shown here is derived from an EMBL/GenBank/DDBJ whole genome shotgun (WGS) entry which is preliminary data.</text>
</comment>
<dbReference type="EMBL" id="BQNB010010827">
    <property type="protein sequence ID" value="GJS82466.1"/>
    <property type="molecule type" value="Genomic_DNA"/>
</dbReference>
<reference evidence="2" key="2">
    <citation type="submission" date="2022-01" db="EMBL/GenBank/DDBJ databases">
        <authorList>
            <person name="Yamashiro T."/>
            <person name="Shiraishi A."/>
            <person name="Satake H."/>
            <person name="Nakayama K."/>
        </authorList>
    </citation>
    <scope>NUCLEOTIDE SEQUENCE</scope>
</reference>
<evidence type="ECO:0000256" key="1">
    <source>
        <dbReference type="SAM" id="MobiDB-lite"/>
    </source>
</evidence>
<protein>
    <submittedName>
        <fullName evidence="2">Uncharacterized protein</fullName>
    </submittedName>
</protein>
<evidence type="ECO:0000313" key="3">
    <source>
        <dbReference type="Proteomes" id="UP001151760"/>
    </source>
</evidence>